<dbReference type="PANTHER" id="PTHR43790:SF9">
    <property type="entry name" value="GALACTOFURANOSE TRANSPORTER ATP-BINDING PROTEIN YTFR"/>
    <property type="match status" value="1"/>
</dbReference>
<organism evidence="11 12">
    <name type="scientific">Oceanispirochaeta crateris</name>
    <dbReference type="NCBI Taxonomy" id="2518645"/>
    <lineage>
        <taxon>Bacteria</taxon>
        <taxon>Pseudomonadati</taxon>
        <taxon>Spirochaetota</taxon>
        <taxon>Spirochaetia</taxon>
        <taxon>Spirochaetales</taxon>
        <taxon>Spirochaetaceae</taxon>
        <taxon>Oceanispirochaeta</taxon>
    </lineage>
</organism>
<dbReference type="AlphaFoldDB" id="A0A5C1QQL6"/>
<keyword evidence="12" id="KW-1185">Reference proteome</keyword>
<keyword evidence="8" id="KW-1278">Translocase</keyword>
<evidence type="ECO:0000256" key="9">
    <source>
        <dbReference type="ARBA" id="ARBA00023136"/>
    </source>
</evidence>
<dbReference type="Proteomes" id="UP000324209">
    <property type="component" value="Chromosome"/>
</dbReference>
<dbReference type="GO" id="GO:0016887">
    <property type="term" value="F:ATP hydrolysis activity"/>
    <property type="evidence" value="ECO:0007669"/>
    <property type="project" value="InterPro"/>
</dbReference>
<feature type="domain" description="ABC transporter" evidence="10">
    <location>
        <begin position="16"/>
        <end position="253"/>
    </location>
</feature>
<dbReference type="Gene3D" id="3.40.50.300">
    <property type="entry name" value="P-loop containing nucleotide triphosphate hydrolases"/>
    <property type="match status" value="2"/>
</dbReference>
<keyword evidence="6" id="KW-0547">Nucleotide-binding</keyword>
<dbReference type="PROSITE" id="PS00211">
    <property type="entry name" value="ABC_TRANSPORTER_1"/>
    <property type="match status" value="1"/>
</dbReference>
<name>A0A5C1QQL6_9SPIO</name>
<dbReference type="EMBL" id="CP036150">
    <property type="protein sequence ID" value="QEN09807.1"/>
    <property type="molecule type" value="Genomic_DNA"/>
</dbReference>
<keyword evidence="7 11" id="KW-0067">ATP-binding</keyword>
<evidence type="ECO:0000313" key="12">
    <source>
        <dbReference type="Proteomes" id="UP000324209"/>
    </source>
</evidence>
<proteinExistence type="predicted"/>
<dbReference type="OrthoDB" id="304830at2"/>
<keyword evidence="9" id="KW-0472">Membrane</keyword>
<evidence type="ECO:0000256" key="3">
    <source>
        <dbReference type="ARBA" id="ARBA00022475"/>
    </source>
</evidence>
<keyword evidence="3" id="KW-1003">Cell membrane</keyword>
<dbReference type="InterPro" id="IPR017871">
    <property type="entry name" value="ABC_transporter-like_CS"/>
</dbReference>
<evidence type="ECO:0000256" key="1">
    <source>
        <dbReference type="ARBA" id="ARBA00004202"/>
    </source>
</evidence>
<dbReference type="InterPro" id="IPR027417">
    <property type="entry name" value="P-loop_NTPase"/>
</dbReference>
<evidence type="ECO:0000256" key="8">
    <source>
        <dbReference type="ARBA" id="ARBA00022967"/>
    </source>
</evidence>
<sequence>MSCCLSAAQLLGGVMLEVKGVTKLYPGVKALDNVEMTVEPGTVHGLMGENGAGKSTLMKILAGTVKPDSGNIHIDGESVQIHSVEDSHAQGISIVYQELSLFNNLSVAQNIFVMREPIGKSGFSISDRKMEVETDKLLRSFGIEINSSLPVLSLSIAERQLIEIIKAIRLDPKILILDEPTSSLSDEEVKILFSIIGHLKEKGCAIIYITHKMSEVFTICDEVTVFRDGKYIGTEKVENVDQASLVKMMIGRDLQHAFPEMVNSIQEDDALRVENLTNNPFYHDISFHVKKGEIYGLYGLVGSGRTEIMKGLFGVLPKKEGRIVIHGKEINVNTPTKAINSGMAFVTENRKEEGLILTSSIEENISMVCIDHVIQHGFINRRKESELAKKHVKGFRIKTPSTDQMVNNLSGGNQQKVVLAKWFEHNPDIFILDEPTRGIDVGAKFEIYQVIQELVKTGVAVILISSELPEIMNLCHRVGLVRNNSIIHDIQTDKITEDQILMKLTE</sequence>
<protein>
    <submittedName>
        <fullName evidence="11">Sugar ABC transporter ATP-binding protein</fullName>
    </submittedName>
</protein>
<dbReference type="InterPro" id="IPR050107">
    <property type="entry name" value="ABC_carbohydrate_import_ATPase"/>
</dbReference>
<evidence type="ECO:0000256" key="6">
    <source>
        <dbReference type="ARBA" id="ARBA00022741"/>
    </source>
</evidence>
<dbReference type="GO" id="GO:0005524">
    <property type="term" value="F:ATP binding"/>
    <property type="evidence" value="ECO:0007669"/>
    <property type="project" value="UniProtKB-KW"/>
</dbReference>
<evidence type="ECO:0000256" key="5">
    <source>
        <dbReference type="ARBA" id="ARBA00022737"/>
    </source>
</evidence>
<gene>
    <name evidence="11" type="ORF">EXM22_18125</name>
</gene>
<reference evidence="11 12" key="1">
    <citation type="submission" date="2019-02" db="EMBL/GenBank/DDBJ databases">
        <title>Complete Genome Sequence and Methylome Analysis of free living Spirochaetas.</title>
        <authorList>
            <person name="Fomenkov A."/>
            <person name="Dubinina G."/>
            <person name="Leshcheva N."/>
            <person name="Mikheeva N."/>
            <person name="Grabovich M."/>
            <person name="Vincze T."/>
            <person name="Roberts R.J."/>
        </authorList>
    </citation>
    <scope>NUCLEOTIDE SEQUENCE [LARGE SCALE GENOMIC DNA]</scope>
    <source>
        <strain evidence="11 12">K2</strain>
    </source>
</reference>
<evidence type="ECO:0000256" key="2">
    <source>
        <dbReference type="ARBA" id="ARBA00022448"/>
    </source>
</evidence>
<dbReference type="PANTHER" id="PTHR43790">
    <property type="entry name" value="CARBOHYDRATE TRANSPORT ATP-BINDING PROTEIN MG119-RELATED"/>
    <property type="match status" value="1"/>
</dbReference>
<dbReference type="FunFam" id="3.40.50.300:FF:000127">
    <property type="entry name" value="Ribose import ATP-binding protein RbsA"/>
    <property type="match status" value="1"/>
</dbReference>
<keyword evidence="4" id="KW-0762">Sugar transport</keyword>
<dbReference type="Pfam" id="PF00005">
    <property type="entry name" value="ABC_tran"/>
    <property type="match status" value="2"/>
</dbReference>
<accession>A0A5C1QQL6</accession>
<evidence type="ECO:0000313" key="11">
    <source>
        <dbReference type="EMBL" id="QEN09807.1"/>
    </source>
</evidence>
<dbReference type="InterPro" id="IPR003439">
    <property type="entry name" value="ABC_transporter-like_ATP-bd"/>
</dbReference>
<keyword evidence="5" id="KW-0677">Repeat</keyword>
<evidence type="ECO:0000256" key="4">
    <source>
        <dbReference type="ARBA" id="ARBA00022597"/>
    </source>
</evidence>
<dbReference type="PROSITE" id="PS50893">
    <property type="entry name" value="ABC_TRANSPORTER_2"/>
    <property type="match status" value="2"/>
</dbReference>
<comment type="subcellular location">
    <subcellularLocation>
        <location evidence="1">Cell membrane</location>
        <topology evidence="1">Peripheral membrane protein</topology>
    </subcellularLocation>
</comment>
<keyword evidence="2" id="KW-0813">Transport</keyword>
<dbReference type="KEGG" id="ock:EXM22_18125"/>
<dbReference type="InterPro" id="IPR003593">
    <property type="entry name" value="AAA+_ATPase"/>
</dbReference>
<dbReference type="GO" id="GO:0005886">
    <property type="term" value="C:plasma membrane"/>
    <property type="evidence" value="ECO:0007669"/>
    <property type="project" value="UniProtKB-SubCell"/>
</dbReference>
<dbReference type="CDD" id="cd03216">
    <property type="entry name" value="ABC_Carb_Monos_I"/>
    <property type="match status" value="1"/>
</dbReference>
<feature type="domain" description="ABC transporter" evidence="10">
    <location>
        <begin position="265"/>
        <end position="504"/>
    </location>
</feature>
<dbReference type="SMART" id="SM00382">
    <property type="entry name" value="AAA"/>
    <property type="match status" value="2"/>
</dbReference>
<evidence type="ECO:0000256" key="7">
    <source>
        <dbReference type="ARBA" id="ARBA00022840"/>
    </source>
</evidence>
<dbReference type="SUPFAM" id="SSF52540">
    <property type="entry name" value="P-loop containing nucleoside triphosphate hydrolases"/>
    <property type="match status" value="2"/>
</dbReference>
<dbReference type="CDD" id="cd03215">
    <property type="entry name" value="ABC_Carb_Monos_II"/>
    <property type="match status" value="1"/>
</dbReference>
<evidence type="ECO:0000259" key="10">
    <source>
        <dbReference type="PROSITE" id="PS50893"/>
    </source>
</evidence>